<sequence length="262" mass="28979">MSTITDVSNVLGEYMLKGWILTDESCPNQNCNVPLMRSPDRQLCFCANCDGGPSSQRSSDSSTPSTSHTHSISRSSTPATEMSSLDSFQLPPETPESRRRREQSDQASTEIGKRLLKGWALLGDECWNESCFAVPLVRAPKTAGSKDPRKASKMFPECFPTKPFAGMCSLWSNLRQRRGSCRGEFHTSNNQTVSAIQGPTDYGQCTESQSSIAIGADHDAARGPFDSINQRILIGCTDNYRLRSRANLALLVRTFNWVDRIK</sequence>
<dbReference type="Proteomes" id="UP000518752">
    <property type="component" value="Unassembled WGS sequence"/>
</dbReference>
<gene>
    <name evidence="2" type="ORF">D9757_000103</name>
</gene>
<dbReference type="OrthoDB" id="28939at2759"/>
<dbReference type="InterPro" id="IPR009563">
    <property type="entry name" value="SSSCA1"/>
</dbReference>
<evidence type="ECO:0000313" key="3">
    <source>
        <dbReference type="Proteomes" id="UP000518752"/>
    </source>
</evidence>
<feature type="compositionally biased region" description="Low complexity" evidence="1">
    <location>
        <begin position="54"/>
        <end position="77"/>
    </location>
</feature>
<proteinExistence type="predicted"/>
<feature type="compositionally biased region" description="Basic and acidic residues" evidence="1">
    <location>
        <begin position="95"/>
        <end position="104"/>
    </location>
</feature>
<keyword evidence="3" id="KW-1185">Reference proteome</keyword>
<organism evidence="2 3">
    <name type="scientific">Collybiopsis confluens</name>
    <dbReference type="NCBI Taxonomy" id="2823264"/>
    <lineage>
        <taxon>Eukaryota</taxon>
        <taxon>Fungi</taxon>
        <taxon>Dikarya</taxon>
        <taxon>Basidiomycota</taxon>
        <taxon>Agaricomycotina</taxon>
        <taxon>Agaricomycetes</taxon>
        <taxon>Agaricomycetidae</taxon>
        <taxon>Agaricales</taxon>
        <taxon>Marasmiineae</taxon>
        <taxon>Omphalotaceae</taxon>
        <taxon>Collybiopsis</taxon>
    </lineage>
</organism>
<dbReference type="PANTHER" id="PTHR16537">
    <property type="entry name" value="SJOEGREN SYNDROME/SCLERODERMA AUTOANTIGEN 1"/>
    <property type="match status" value="1"/>
</dbReference>
<feature type="compositionally biased region" description="Polar residues" evidence="1">
    <location>
        <begin position="78"/>
        <end position="87"/>
    </location>
</feature>
<evidence type="ECO:0000313" key="2">
    <source>
        <dbReference type="EMBL" id="KAF5393915.1"/>
    </source>
</evidence>
<dbReference type="EMBL" id="JAACJN010000001">
    <property type="protein sequence ID" value="KAF5393915.1"/>
    <property type="molecule type" value="Genomic_DNA"/>
</dbReference>
<dbReference type="PANTHER" id="PTHR16537:SF1">
    <property type="entry name" value="PROTEIN ZNRD2"/>
    <property type="match status" value="1"/>
</dbReference>
<accession>A0A8H5I5K6</accession>
<reference evidence="2 3" key="1">
    <citation type="journal article" date="2020" name="ISME J.">
        <title>Uncovering the hidden diversity of litter-decomposition mechanisms in mushroom-forming fungi.</title>
        <authorList>
            <person name="Floudas D."/>
            <person name="Bentzer J."/>
            <person name="Ahren D."/>
            <person name="Johansson T."/>
            <person name="Persson P."/>
            <person name="Tunlid A."/>
        </authorList>
    </citation>
    <scope>NUCLEOTIDE SEQUENCE [LARGE SCALE GENOMIC DNA]</scope>
    <source>
        <strain evidence="2 3">CBS 406.79</strain>
    </source>
</reference>
<name>A0A8H5I5K6_9AGAR</name>
<protein>
    <submittedName>
        <fullName evidence="2">Uncharacterized protein</fullName>
    </submittedName>
</protein>
<dbReference type="AlphaFoldDB" id="A0A8H5I5K6"/>
<feature type="region of interest" description="Disordered" evidence="1">
    <location>
        <begin position="54"/>
        <end position="110"/>
    </location>
</feature>
<dbReference type="Pfam" id="PF06677">
    <property type="entry name" value="Auto_anti-p27"/>
    <property type="match status" value="2"/>
</dbReference>
<dbReference type="InterPro" id="IPR051888">
    <property type="entry name" value="UPF0148_domain"/>
</dbReference>
<evidence type="ECO:0000256" key="1">
    <source>
        <dbReference type="SAM" id="MobiDB-lite"/>
    </source>
</evidence>
<comment type="caution">
    <text evidence="2">The sequence shown here is derived from an EMBL/GenBank/DDBJ whole genome shotgun (WGS) entry which is preliminary data.</text>
</comment>